<comment type="caution">
    <text evidence="2">The sequence shown here is derived from an EMBL/GenBank/DDBJ whole genome shotgun (WGS) entry which is preliminary data.</text>
</comment>
<protein>
    <recommendedName>
        <fullName evidence="4">Type II secretion system protein</fullName>
    </recommendedName>
</protein>
<proteinExistence type="predicted"/>
<keyword evidence="3" id="KW-1185">Reference proteome</keyword>
<evidence type="ECO:0000256" key="1">
    <source>
        <dbReference type="SAM" id="SignalP"/>
    </source>
</evidence>
<feature type="chain" id="PRO_5038517216" description="Type II secretion system protein" evidence="1">
    <location>
        <begin position="22"/>
        <end position="118"/>
    </location>
</feature>
<dbReference type="Proteomes" id="UP000297983">
    <property type="component" value="Unassembled WGS sequence"/>
</dbReference>
<evidence type="ECO:0000313" key="2">
    <source>
        <dbReference type="EMBL" id="TFD66590.1"/>
    </source>
</evidence>
<gene>
    <name evidence="2" type="ORF">E3T50_15405</name>
</gene>
<organism evidence="2 3">
    <name type="scientific">Cryobacterium gelidum</name>
    <dbReference type="NCBI Taxonomy" id="1259164"/>
    <lineage>
        <taxon>Bacteria</taxon>
        <taxon>Bacillati</taxon>
        <taxon>Actinomycetota</taxon>
        <taxon>Actinomycetes</taxon>
        <taxon>Micrococcales</taxon>
        <taxon>Microbacteriaceae</taxon>
        <taxon>Cryobacterium</taxon>
    </lineage>
</organism>
<keyword evidence="1" id="KW-0732">Signal</keyword>
<sequence>MFLLGLLAVAFLPLLIASMQTTVRNSTIATATQLVGQQLEQARSAGDTCVALSVYGSVTPPAVTDSRGVRYRPTRTVGACSVLLTDYPKTVSVKVTVSMVGSAQPPVTAATLVYLRAP</sequence>
<evidence type="ECO:0000313" key="3">
    <source>
        <dbReference type="Proteomes" id="UP000297983"/>
    </source>
</evidence>
<dbReference type="RefSeq" id="WP_134553218.1">
    <property type="nucleotide sequence ID" value="NZ_SOHL01000030.1"/>
</dbReference>
<dbReference type="AlphaFoldDB" id="A0A4R9ANE7"/>
<reference evidence="2 3" key="1">
    <citation type="submission" date="2019-03" db="EMBL/GenBank/DDBJ databases">
        <title>Genomics of glacier-inhabiting Cryobacterium strains.</title>
        <authorList>
            <person name="Liu Q."/>
            <person name="Xin Y.-H."/>
        </authorList>
    </citation>
    <scope>NUCLEOTIDE SEQUENCE [LARGE SCALE GENOMIC DNA]</scope>
    <source>
        <strain evidence="2 3">Hz16</strain>
    </source>
</reference>
<evidence type="ECO:0008006" key="4">
    <source>
        <dbReference type="Google" id="ProtNLM"/>
    </source>
</evidence>
<name>A0A4R9ANE7_9MICO</name>
<feature type="signal peptide" evidence="1">
    <location>
        <begin position="1"/>
        <end position="21"/>
    </location>
</feature>
<dbReference type="EMBL" id="SOHL01000030">
    <property type="protein sequence ID" value="TFD66590.1"/>
    <property type="molecule type" value="Genomic_DNA"/>
</dbReference>
<accession>A0A4R9ANE7</accession>